<reference evidence="4 5" key="1">
    <citation type="submission" date="2019-08" db="EMBL/GenBank/DDBJ databases">
        <title>In-depth cultivation of the pig gut microbiome towards novel bacterial diversity and tailored functional studies.</title>
        <authorList>
            <person name="Wylensek D."/>
            <person name="Hitch T.C.A."/>
            <person name="Clavel T."/>
        </authorList>
    </citation>
    <scope>NUCLEOTIDE SEQUENCE [LARGE SCALE GENOMIC DNA]</scope>
    <source>
        <strain evidence="4 5">WCA-693-APC-5D-A</strain>
    </source>
</reference>
<dbReference type="Pfam" id="PF09084">
    <property type="entry name" value="NMT1"/>
    <property type="match status" value="1"/>
</dbReference>
<comment type="caution">
    <text evidence="4">The sequence shown here is derived from an EMBL/GenBank/DDBJ whole genome shotgun (WGS) entry which is preliminary data.</text>
</comment>
<gene>
    <name evidence="4" type="ORF">FYJ84_12955</name>
</gene>
<proteinExistence type="inferred from homology"/>
<feature type="domain" description="Solute-binding protein family 3/N-terminal" evidence="3">
    <location>
        <begin position="51"/>
        <end position="295"/>
    </location>
</feature>
<evidence type="ECO:0000313" key="4">
    <source>
        <dbReference type="EMBL" id="MSU09882.1"/>
    </source>
</evidence>
<dbReference type="Proteomes" id="UP000433181">
    <property type="component" value="Unassembled WGS sequence"/>
</dbReference>
<evidence type="ECO:0000259" key="3">
    <source>
        <dbReference type="SMART" id="SM00062"/>
    </source>
</evidence>
<dbReference type="PANTHER" id="PTHR30024">
    <property type="entry name" value="ALIPHATIC SULFONATES-BINDING PROTEIN-RELATED"/>
    <property type="match status" value="1"/>
</dbReference>
<feature type="signal peptide" evidence="2">
    <location>
        <begin position="1"/>
        <end position="25"/>
    </location>
</feature>
<organism evidence="4 5">
    <name type="scientific">Anaerovibrio slackiae</name>
    <dbReference type="NCBI Taxonomy" id="2652309"/>
    <lineage>
        <taxon>Bacteria</taxon>
        <taxon>Bacillati</taxon>
        <taxon>Bacillota</taxon>
        <taxon>Negativicutes</taxon>
        <taxon>Selenomonadales</taxon>
        <taxon>Selenomonadaceae</taxon>
        <taxon>Anaerovibrio</taxon>
    </lineage>
</organism>
<dbReference type="InterPro" id="IPR015168">
    <property type="entry name" value="SsuA/THI5"/>
</dbReference>
<dbReference type="EMBL" id="VUNR01000038">
    <property type="protein sequence ID" value="MSU09882.1"/>
    <property type="molecule type" value="Genomic_DNA"/>
</dbReference>
<feature type="chain" id="PRO_5026301596" evidence="2">
    <location>
        <begin position="26"/>
        <end position="350"/>
    </location>
</feature>
<dbReference type="PANTHER" id="PTHR30024:SF48">
    <property type="entry name" value="ABC TRANSPORTER SUBSTRATE-BINDING PROTEIN"/>
    <property type="match status" value="1"/>
</dbReference>
<dbReference type="PROSITE" id="PS51257">
    <property type="entry name" value="PROKAR_LIPOPROTEIN"/>
    <property type="match status" value="1"/>
</dbReference>
<dbReference type="SUPFAM" id="SSF53850">
    <property type="entry name" value="Periplasmic binding protein-like II"/>
    <property type="match status" value="1"/>
</dbReference>
<dbReference type="AlphaFoldDB" id="A0A6I2ULL5"/>
<dbReference type="CDD" id="cd13558">
    <property type="entry name" value="PBP2_SsuA_like_2"/>
    <property type="match status" value="1"/>
</dbReference>
<dbReference type="InterPro" id="IPR001638">
    <property type="entry name" value="Solute-binding_3/MltF_N"/>
</dbReference>
<evidence type="ECO:0000256" key="1">
    <source>
        <dbReference type="ARBA" id="ARBA00010742"/>
    </source>
</evidence>
<sequence>MKWKSLLAVLSVSALLVTTGCSSDAAGTGEDASKAKFTASNTYQGDLSGVTLNIGAASSQNAQGIVEAAGLADTPYKVEFHNMRSGSLVLEAIAANQLDAGCGSQIPPIFASLANNGGNFKIIAIRKGTTLNQELIVSPQAKENIKTVADLKGKKVGYVKNTTAQYFLYKMLSEAGLKWTDIDALPMSTSDGLSAITTGDIDALASYDNAVIIGKEKGGALLRSAEDILSGDYYWYATLDTIKDPAKHAALVDYLERINEANEWARNHPREWAEYAAKESNQSPDDIQKRFEAGEAQRKGRIAPIDDATIASEQDIIDSFVDLGALKSKIEAVTLFDKSFVDEIAKFKVY</sequence>
<evidence type="ECO:0000256" key="2">
    <source>
        <dbReference type="SAM" id="SignalP"/>
    </source>
</evidence>
<accession>A0A6I2ULL5</accession>
<dbReference type="SMART" id="SM00062">
    <property type="entry name" value="PBPb"/>
    <property type="match status" value="1"/>
</dbReference>
<protein>
    <submittedName>
        <fullName evidence="4">ABC transporter substrate-binding protein</fullName>
    </submittedName>
</protein>
<dbReference type="Gene3D" id="3.40.190.10">
    <property type="entry name" value="Periplasmic binding protein-like II"/>
    <property type="match status" value="2"/>
</dbReference>
<name>A0A6I2ULL5_9FIRM</name>
<keyword evidence="5" id="KW-1185">Reference proteome</keyword>
<comment type="similarity">
    <text evidence="1">Belongs to the bacterial solute-binding protein SsuA/TauA family.</text>
</comment>
<evidence type="ECO:0000313" key="5">
    <source>
        <dbReference type="Proteomes" id="UP000433181"/>
    </source>
</evidence>
<keyword evidence="2" id="KW-0732">Signal</keyword>